<gene>
    <name evidence="2" type="ORF">HMPREF9151_00883</name>
</gene>
<dbReference type="PATRIC" id="fig|1127699.3.peg.814"/>
<feature type="signal peptide" evidence="1">
    <location>
        <begin position="1"/>
        <end position="23"/>
    </location>
</feature>
<dbReference type="HOGENOM" id="CLU_007403_0_0_10"/>
<dbReference type="RefSeq" id="WP_009162100.1">
    <property type="nucleotide sequence ID" value="NZ_KB290984.1"/>
</dbReference>
<reference evidence="2 3" key="1">
    <citation type="submission" date="2012-05" db="EMBL/GenBank/DDBJ databases">
        <authorList>
            <person name="Weinstock G."/>
            <person name="Sodergren E."/>
            <person name="Lobos E.A."/>
            <person name="Fulton L."/>
            <person name="Fulton R."/>
            <person name="Courtney L."/>
            <person name="Fronick C."/>
            <person name="O'Laughlin M."/>
            <person name="Godfrey J."/>
            <person name="Wilson R.M."/>
            <person name="Miner T."/>
            <person name="Farmer C."/>
            <person name="Delehaunty K."/>
            <person name="Cordes M."/>
            <person name="Minx P."/>
            <person name="Tomlinson C."/>
            <person name="Chen J."/>
            <person name="Wollam A."/>
            <person name="Pepin K.H."/>
            <person name="Bhonagiri V."/>
            <person name="Zhang X."/>
            <person name="Suruliraj S."/>
            <person name="Warren W."/>
            <person name="Mitreva M."/>
            <person name="Mardis E.R."/>
            <person name="Wilson R.K."/>
        </authorList>
    </citation>
    <scope>NUCLEOTIDE SEQUENCE [LARGE SCALE GENOMIC DNA]</scope>
    <source>
        <strain evidence="2 3">F0055</strain>
    </source>
</reference>
<accession>L1NFL1</accession>
<dbReference type="AlphaFoldDB" id="L1NFL1"/>
<feature type="chain" id="PRO_5003954372" evidence="1">
    <location>
        <begin position="24"/>
        <end position="1144"/>
    </location>
</feature>
<name>L1NFL1_9BACT</name>
<organism evidence="2 3">
    <name type="scientific">Hoylesella saccharolytica F0055</name>
    <dbReference type="NCBI Taxonomy" id="1127699"/>
    <lineage>
        <taxon>Bacteria</taxon>
        <taxon>Pseudomonadati</taxon>
        <taxon>Bacteroidota</taxon>
        <taxon>Bacteroidia</taxon>
        <taxon>Bacteroidales</taxon>
        <taxon>Prevotellaceae</taxon>
        <taxon>Hoylesella</taxon>
    </lineage>
</organism>
<proteinExistence type="predicted"/>
<keyword evidence="1" id="KW-0732">Signal</keyword>
<dbReference type="STRING" id="1127699.HMPREF9151_00883"/>
<dbReference type="Proteomes" id="UP000010433">
    <property type="component" value="Unassembled WGS sequence"/>
</dbReference>
<sequence>MKKTFRFLSVVLLSTLTGVSAWATTYVIPTPTFSELTSGDTCYLYNIGQKMFFNKGEAYGTQAVVDHTYSGALLIIANKQADDTYKIFTGAKNALKPESNSVLFRVASENAAGPKATFADGNVDERGRWNIVDLGNNVYTIQTPSTSSAAGYEYVATEFLGVQLNHASNFATEKQEGITYGLYYDITYSDNPTNCQWAFVSKEQYQVFAAKGILKIALEKAEAKGVDVTSAVTVFNNTNCTVAEVEAATTALNNAVADLVTPDNPEDVTNLVTNPTFDTGIKGWTSTTKAQNNGTATNQAGAFTGRYYENWNPKPYTGKMFQKIKRLPNGVYQVGIAAFVQTFDKNNATNKKQYVYANNDKTYLTKGEPTAYTILTSVEADTLEIGLAQDSTITRWMGLDNVTLKYYGNSLVSYQYLAQMVNAELNAIDPDDVYAENYADDVRTQTATAASATTKDDAFKAYKKAANAMVELKKNITAYAKLKTEIDTKDALYWDKYSHYPPLGTAIEAARQVYDTHTATTELVEAEITKMAEALEAAIRSIVAPNSDVTALIKNANFTEDGTPYGFGSWKVETSYMGNNGTVNTGNGVAEAWNTDFNIYQDLTGVQNGVYLLTVKGFERLDNGGENGGNAWKRWNEANGQNTGDNKIKSAFYLGRNEVLMHNVFEGALPTKLGEGSQILDGDGKYTPNDKVSAAAYFANGNDYETKVYGIAVEGKLRIGIKSFEKNAGVAQWTLWSPLKLTYIGKEASNVTPVLQNVTASAQTLAEKAMYGTHKSALNTAVANATNATTGSDVNAMFTAYAALVKAMEDADTSIPAYVSLDSAKTALTDAINTYSATASTTALNEAKDMQNTLTAAISAGTLNVTEALAKVNEVKVLINNLKRPAGVASDDNPLDYTALLINPGFTDGQKGWTVEKIAGDGSTGVANNVMEGYNCDFDIYQDITNLPEGTYKIVANGFYRYGGSELANKAFEGDSTVYNAKLYANRDSANIMSIVAVNDIAKTAGTGSWREYIDSVSVAGVKTTYYYPNDRATAAERFESGLYVNTVYAYVDATGLLRIGFANKHHKSNDWTTATNFKLYYLGTESSKENTTGIKEVELNGEIIVTEYFNIDGTRTNAHSRGLKIVRYTMHNGKQVTKKIIVR</sequence>
<dbReference type="EMBL" id="AMEP01000061">
    <property type="protein sequence ID" value="EKY01992.1"/>
    <property type="molecule type" value="Genomic_DNA"/>
</dbReference>
<dbReference type="OrthoDB" id="1083216at2"/>
<keyword evidence="3" id="KW-1185">Reference proteome</keyword>
<evidence type="ECO:0000256" key="1">
    <source>
        <dbReference type="SAM" id="SignalP"/>
    </source>
</evidence>
<comment type="caution">
    <text evidence="2">The sequence shown here is derived from an EMBL/GenBank/DDBJ whole genome shotgun (WGS) entry which is preliminary data.</text>
</comment>
<protein>
    <submittedName>
        <fullName evidence="2">Uncharacterized protein</fullName>
    </submittedName>
</protein>
<evidence type="ECO:0000313" key="2">
    <source>
        <dbReference type="EMBL" id="EKY01992.1"/>
    </source>
</evidence>
<evidence type="ECO:0000313" key="3">
    <source>
        <dbReference type="Proteomes" id="UP000010433"/>
    </source>
</evidence>